<feature type="transmembrane region" description="Helical" evidence="13">
    <location>
        <begin position="237"/>
        <end position="257"/>
    </location>
</feature>
<keyword evidence="10 13" id="KW-0472">Membrane</keyword>
<dbReference type="GO" id="GO:0001508">
    <property type="term" value="P:action potential"/>
    <property type="evidence" value="ECO:0007669"/>
    <property type="project" value="TreeGrafter"/>
</dbReference>
<evidence type="ECO:0000313" key="15">
    <source>
        <dbReference type="EMBL" id="PZO59247.1"/>
    </source>
</evidence>
<evidence type="ECO:0000256" key="4">
    <source>
        <dbReference type="ARBA" id="ARBA00022692"/>
    </source>
</evidence>
<evidence type="ECO:0000256" key="12">
    <source>
        <dbReference type="SAM" id="MobiDB-lite"/>
    </source>
</evidence>
<evidence type="ECO:0000256" key="8">
    <source>
        <dbReference type="ARBA" id="ARBA00022989"/>
    </source>
</evidence>
<reference evidence="15 16" key="2">
    <citation type="submission" date="2018-06" db="EMBL/GenBank/DDBJ databases">
        <title>Metagenomic assembly of (sub)arctic Cyanobacteria and their associated microbiome from non-axenic cultures.</title>
        <authorList>
            <person name="Baurain D."/>
        </authorList>
    </citation>
    <scope>NUCLEOTIDE SEQUENCE [LARGE SCALE GENOMIC DNA]</scope>
    <source>
        <strain evidence="15">ULC027bin1</strain>
    </source>
</reference>
<keyword evidence="4 13" id="KW-0812">Transmembrane</keyword>
<dbReference type="Gene3D" id="1.20.120.350">
    <property type="entry name" value="Voltage-gated potassium channels. Chain C"/>
    <property type="match status" value="1"/>
</dbReference>
<proteinExistence type="predicted"/>
<dbReference type="AlphaFoldDB" id="A0A2W4XSD2"/>
<keyword evidence="8 13" id="KW-1133">Transmembrane helix</keyword>
<keyword evidence="9" id="KW-0406">Ion transport</keyword>
<dbReference type="PANTHER" id="PTHR11537:SF254">
    <property type="entry name" value="POTASSIUM VOLTAGE-GATED CHANNEL PROTEIN SHAB"/>
    <property type="match status" value="1"/>
</dbReference>
<evidence type="ECO:0000256" key="3">
    <source>
        <dbReference type="ARBA" id="ARBA00022538"/>
    </source>
</evidence>
<feature type="compositionally biased region" description="Basic and acidic residues" evidence="12">
    <location>
        <begin position="1"/>
        <end position="12"/>
    </location>
</feature>
<dbReference type="Pfam" id="PF00520">
    <property type="entry name" value="Ion_trans"/>
    <property type="match status" value="1"/>
</dbReference>
<organism evidence="15 16">
    <name type="scientific">Phormidesmis priestleyi</name>
    <dbReference type="NCBI Taxonomy" id="268141"/>
    <lineage>
        <taxon>Bacteria</taxon>
        <taxon>Bacillati</taxon>
        <taxon>Cyanobacteriota</taxon>
        <taxon>Cyanophyceae</taxon>
        <taxon>Leptolyngbyales</taxon>
        <taxon>Leptolyngbyaceae</taxon>
        <taxon>Phormidesmis</taxon>
    </lineage>
</organism>
<sequence length="299" mass="32867">MTASEPEDKPESDPGNNPAANSDLKVQIRQILDESGTRWGVAVNGAIALLILLSTALFAIQTYPLPKSICLALQITDQIILALFTLEYALRLWSAKRPLRFVFSLYGLIDLVAILPFALGLLNGLLSGLLGSLTGGFLDTRFLRLIRWLRILRLARFFEEKTWLGRLSGYEGLIFARILFTLFAIIFIYSGAIYQAEHIANSQGFGTFLDAVYFAVVTMTTVGFGDITPITEAGRGLTILMILTGIALIPTQIGNLIQQFSKVQNSVRITCQSCGLLGHESDAQFCRRCGEALPKNSKD</sequence>
<evidence type="ECO:0000256" key="5">
    <source>
        <dbReference type="ARBA" id="ARBA00022826"/>
    </source>
</evidence>
<dbReference type="GO" id="GO:0008076">
    <property type="term" value="C:voltage-gated potassium channel complex"/>
    <property type="evidence" value="ECO:0007669"/>
    <property type="project" value="InterPro"/>
</dbReference>
<feature type="transmembrane region" description="Helical" evidence="13">
    <location>
        <begin position="71"/>
        <end position="89"/>
    </location>
</feature>
<dbReference type="PRINTS" id="PR00169">
    <property type="entry name" value="KCHANNEL"/>
</dbReference>
<feature type="region of interest" description="Disordered" evidence="12">
    <location>
        <begin position="1"/>
        <end position="21"/>
    </location>
</feature>
<gene>
    <name evidence="15" type="ORF">DCF15_04275</name>
</gene>
<evidence type="ECO:0000256" key="11">
    <source>
        <dbReference type="ARBA" id="ARBA00023303"/>
    </source>
</evidence>
<reference evidence="16" key="1">
    <citation type="submission" date="2018-04" db="EMBL/GenBank/DDBJ databases">
        <authorList>
            <person name="Cornet L."/>
        </authorList>
    </citation>
    <scope>NUCLEOTIDE SEQUENCE [LARGE SCALE GENOMIC DNA]</scope>
</reference>
<dbReference type="SUPFAM" id="SSF81324">
    <property type="entry name" value="Voltage-gated potassium channels"/>
    <property type="match status" value="1"/>
</dbReference>
<keyword evidence="11" id="KW-0407">Ion channel</keyword>
<dbReference type="EMBL" id="QBMP01000026">
    <property type="protein sequence ID" value="PZO59247.1"/>
    <property type="molecule type" value="Genomic_DNA"/>
</dbReference>
<evidence type="ECO:0000256" key="1">
    <source>
        <dbReference type="ARBA" id="ARBA00004141"/>
    </source>
</evidence>
<feature type="transmembrane region" description="Helical" evidence="13">
    <location>
        <begin position="101"/>
        <end position="119"/>
    </location>
</feature>
<protein>
    <submittedName>
        <fullName evidence="15">Ion transporter</fullName>
    </submittedName>
</protein>
<dbReference type="GO" id="GO:0005249">
    <property type="term" value="F:voltage-gated potassium channel activity"/>
    <property type="evidence" value="ECO:0007669"/>
    <property type="project" value="InterPro"/>
</dbReference>
<dbReference type="InterPro" id="IPR028325">
    <property type="entry name" value="VG_K_chnl"/>
</dbReference>
<evidence type="ECO:0000313" key="16">
    <source>
        <dbReference type="Proteomes" id="UP000249794"/>
    </source>
</evidence>
<keyword evidence="6" id="KW-0851">Voltage-gated channel</keyword>
<name>A0A2W4XSD2_9CYAN</name>
<feature type="transmembrane region" description="Helical" evidence="13">
    <location>
        <begin position="39"/>
        <end position="59"/>
    </location>
</feature>
<feature type="domain" description="Ion transport" evidence="14">
    <location>
        <begin position="46"/>
        <end position="265"/>
    </location>
</feature>
<dbReference type="Proteomes" id="UP000249794">
    <property type="component" value="Unassembled WGS sequence"/>
</dbReference>
<evidence type="ECO:0000256" key="2">
    <source>
        <dbReference type="ARBA" id="ARBA00022448"/>
    </source>
</evidence>
<keyword evidence="7" id="KW-0630">Potassium</keyword>
<feature type="transmembrane region" description="Helical" evidence="13">
    <location>
        <begin position="167"/>
        <end position="192"/>
    </location>
</feature>
<comment type="caution">
    <text evidence="15">The sequence shown here is derived from an EMBL/GenBank/DDBJ whole genome shotgun (WGS) entry which is preliminary data.</text>
</comment>
<keyword evidence="3" id="KW-0633">Potassium transport</keyword>
<evidence type="ECO:0000256" key="7">
    <source>
        <dbReference type="ARBA" id="ARBA00022958"/>
    </source>
</evidence>
<keyword evidence="5" id="KW-0631">Potassium channel</keyword>
<keyword evidence="2" id="KW-0813">Transport</keyword>
<accession>A0A2W4XSD2</accession>
<dbReference type="Gene3D" id="1.10.287.70">
    <property type="match status" value="1"/>
</dbReference>
<feature type="transmembrane region" description="Helical" evidence="13">
    <location>
        <begin position="204"/>
        <end position="225"/>
    </location>
</feature>
<dbReference type="PANTHER" id="PTHR11537">
    <property type="entry name" value="VOLTAGE-GATED POTASSIUM CHANNEL"/>
    <property type="match status" value="1"/>
</dbReference>
<comment type="subcellular location">
    <subcellularLocation>
        <location evidence="1">Membrane</location>
        <topology evidence="1">Multi-pass membrane protein</topology>
    </subcellularLocation>
</comment>
<evidence type="ECO:0000256" key="6">
    <source>
        <dbReference type="ARBA" id="ARBA00022882"/>
    </source>
</evidence>
<evidence type="ECO:0000256" key="13">
    <source>
        <dbReference type="SAM" id="Phobius"/>
    </source>
</evidence>
<dbReference type="InterPro" id="IPR005821">
    <property type="entry name" value="Ion_trans_dom"/>
</dbReference>
<evidence type="ECO:0000256" key="10">
    <source>
        <dbReference type="ARBA" id="ARBA00023136"/>
    </source>
</evidence>
<evidence type="ECO:0000259" key="14">
    <source>
        <dbReference type="Pfam" id="PF00520"/>
    </source>
</evidence>
<dbReference type="InterPro" id="IPR027359">
    <property type="entry name" value="Volt_channel_dom_sf"/>
</dbReference>
<evidence type="ECO:0000256" key="9">
    <source>
        <dbReference type="ARBA" id="ARBA00023065"/>
    </source>
</evidence>